<evidence type="ECO:0000256" key="1">
    <source>
        <dbReference type="SAM" id="Phobius"/>
    </source>
</evidence>
<feature type="transmembrane region" description="Helical" evidence="1">
    <location>
        <begin position="124"/>
        <end position="144"/>
    </location>
</feature>
<feature type="transmembrane region" description="Helical" evidence="1">
    <location>
        <begin position="477"/>
        <end position="497"/>
    </location>
</feature>
<feature type="transmembrane region" description="Helical" evidence="1">
    <location>
        <begin position="247"/>
        <end position="266"/>
    </location>
</feature>
<feature type="transmembrane region" description="Helical" evidence="1">
    <location>
        <begin position="7"/>
        <end position="25"/>
    </location>
</feature>
<sequence>MKTLSSALFLIASATLVTLTIYWKIPLKGYIPVPGDLLVGRFFPFNTMRWEGYPLGVPYKEFINADVVRQLYPWRDLAMQLLKKGEMPWWNPYAFAGTPLLGNIQSAPFYPLNFLYLLMDHRTAWVAGVMLQPILAMLMMWLFARELGLSKPAAMLSAIAFSFSGYMVVWWELNTIGHAALWLPLMLWGIEKWRKTKKPWFLAAIVVGQTSSLLAGHLQTSTYVFLVSLAFFAFRFLMRKEKKRRSLLLYGISMAISLLLASPQLLPAARFLAYTPRGTQADEAIFTHFLLPPKHLVTILAHDFFGNPATKNFWGIDYGEFMSYFGIVALFFAAVTLTNAKIVPAKFFIGTAAIAVLFALPTPLSHFIRSARIPILGTSVPARTLFVMQFCGAILSGIGLDAFLRNPKTKLRWAIGILGCTYLAIWLVAILYGRQTDQIQAVNWRVTIKNLILPSAIFSVLTAALVFQRTFPVAKKLLRKTVVAFIFILALTEYSYFANKFQTFSEPRFFFPQSPIFDVLAKETVKTPYRFFGDYTATVDSNVWMPYGIYGVEGYDSLYLRRYGELLAAADGGRIPSVIPRSDANLIKNKDDLSRRRLQDLLGIRYILDKNDSPASDWEPDPGRFPPDRYELIWQQGKFKLYENKQSLPRAFLVGEFTIEAEPQKIVDHIFNRDFDLNKTAILEESVDEDLSPSVGRVEFERYEPNSVTLTVQSPTTQLLFLSDAYYPGWKATVDGSPTKIYRANYAFRAIVIPAGNHLVTFKYKPKLF</sequence>
<comment type="caution">
    <text evidence="2">The sequence shown here is derived from an EMBL/GenBank/DDBJ whole genome shotgun (WGS) entry which is preliminary data.</text>
</comment>
<feature type="transmembrane region" description="Helical" evidence="1">
    <location>
        <begin position="384"/>
        <end position="404"/>
    </location>
</feature>
<gene>
    <name evidence="2" type="ORF">A2786_03645</name>
</gene>
<dbReference type="EMBL" id="MHCJ01000003">
    <property type="protein sequence ID" value="OGY18566.1"/>
    <property type="molecule type" value="Genomic_DNA"/>
</dbReference>
<evidence type="ECO:0000313" key="2">
    <source>
        <dbReference type="EMBL" id="OGY18566.1"/>
    </source>
</evidence>
<organism evidence="2 3">
    <name type="scientific">Candidatus Chisholmbacteria bacterium RIFCSPHIGHO2_01_FULL_52_32</name>
    <dbReference type="NCBI Taxonomy" id="1797591"/>
    <lineage>
        <taxon>Bacteria</taxon>
        <taxon>Candidatus Chisholmiibacteriota</taxon>
    </lineage>
</organism>
<reference evidence="2 3" key="1">
    <citation type="journal article" date="2016" name="Nat. Commun.">
        <title>Thousands of microbial genomes shed light on interconnected biogeochemical processes in an aquifer system.</title>
        <authorList>
            <person name="Anantharaman K."/>
            <person name="Brown C.T."/>
            <person name="Hug L.A."/>
            <person name="Sharon I."/>
            <person name="Castelle C.J."/>
            <person name="Probst A.J."/>
            <person name="Thomas B.C."/>
            <person name="Singh A."/>
            <person name="Wilkins M.J."/>
            <person name="Karaoz U."/>
            <person name="Brodie E.L."/>
            <person name="Williams K.H."/>
            <person name="Hubbard S.S."/>
            <person name="Banfield J.F."/>
        </authorList>
    </citation>
    <scope>NUCLEOTIDE SEQUENCE [LARGE SCALE GENOMIC DNA]</scope>
</reference>
<protein>
    <recommendedName>
        <fullName evidence="4">Membrane protein 6-pyruvoyl-tetrahydropterin synthase-related domain-containing protein</fullName>
    </recommendedName>
</protein>
<dbReference type="Pfam" id="PF09586">
    <property type="entry name" value="YfhO"/>
    <property type="match status" value="2"/>
</dbReference>
<keyword evidence="1" id="KW-1133">Transmembrane helix</keyword>
<feature type="transmembrane region" description="Helical" evidence="1">
    <location>
        <begin position="222"/>
        <end position="238"/>
    </location>
</feature>
<proteinExistence type="predicted"/>
<name>A0A1G1VT40_9BACT</name>
<accession>A0A1G1VT40</accession>
<dbReference type="InterPro" id="IPR018580">
    <property type="entry name" value="Uncharacterised_YfhO"/>
</dbReference>
<feature type="transmembrane region" description="Helical" evidence="1">
    <location>
        <begin position="411"/>
        <end position="432"/>
    </location>
</feature>
<evidence type="ECO:0000313" key="3">
    <source>
        <dbReference type="Proteomes" id="UP000179233"/>
    </source>
</evidence>
<dbReference type="PANTHER" id="PTHR38454:SF1">
    <property type="entry name" value="INTEGRAL MEMBRANE PROTEIN"/>
    <property type="match status" value="1"/>
</dbReference>
<keyword evidence="1" id="KW-0472">Membrane</keyword>
<feature type="transmembrane region" description="Helical" evidence="1">
    <location>
        <begin position="347"/>
        <end position="364"/>
    </location>
</feature>
<feature type="transmembrane region" description="Helical" evidence="1">
    <location>
        <begin position="200"/>
        <end position="216"/>
    </location>
</feature>
<keyword evidence="1" id="KW-0812">Transmembrane</keyword>
<feature type="transmembrane region" description="Helical" evidence="1">
    <location>
        <begin position="452"/>
        <end position="470"/>
    </location>
</feature>
<feature type="transmembrane region" description="Helical" evidence="1">
    <location>
        <begin position="176"/>
        <end position="193"/>
    </location>
</feature>
<dbReference type="AlphaFoldDB" id="A0A1G1VT40"/>
<feature type="transmembrane region" description="Helical" evidence="1">
    <location>
        <begin position="321"/>
        <end position="340"/>
    </location>
</feature>
<evidence type="ECO:0008006" key="4">
    <source>
        <dbReference type="Google" id="ProtNLM"/>
    </source>
</evidence>
<dbReference type="Proteomes" id="UP000179233">
    <property type="component" value="Unassembled WGS sequence"/>
</dbReference>
<dbReference type="PANTHER" id="PTHR38454">
    <property type="entry name" value="INTEGRAL MEMBRANE PROTEIN-RELATED"/>
    <property type="match status" value="1"/>
</dbReference>